<evidence type="ECO:0000313" key="1">
    <source>
        <dbReference type="EMBL" id="BAO19205.1"/>
    </source>
</evidence>
<organism evidence="1">
    <name type="scientific">Burkholderia sp. M701</name>
    <dbReference type="NCBI Taxonomy" id="326454"/>
    <lineage>
        <taxon>Bacteria</taxon>
        <taxon>Pseudomonadati</taxon>
        <taxon>Pseudomonadota</taxon>
        <taxon>Betaproteobacteria</taxon>
        <taxon>Burkholderiales</taxon>
        <taxon>Burkholderiaceae</taxon>
        <taxon>Burkholderia</taxon>
    </lineage>
</organism>
<accession>V5YNN6</accession>
<protein>
    <submittedName>
        <fullName evidence="1">Uncharacterized protein</fullName>
    </submittedName>
</protein>
<dbReference type="RefSeq" id="WP_023842746.1">
    <property type="nucleotide sequence ID" value="NC_022995.1"/>
</dbReference>
<dbReference type="EMBL" id="AB853026">
    <property type="protein sequence ID" value="BAO19205.1"/>
    <property type="molecule type" value="Genomic_DNA"/>
</dbReference>
<geneLocation type="plasmid" evidence="1">
    <name>pM7012</name>
</geneLocation>
<sequence>MTIEAEMTPPWVAAHERAGVREGWIISSIGPRPHDWQLQCIDTPEDLADGPFVPPALGGDDKAFKIVANGRGSHHVAARAFLRAHAPREYEGVMREADLSKLDPEDIPAFSPRLEAGEGGNLIEGRGLFYCDGRILGAVDTGIADGAKLITISEWSSFFPNHGHTKAALQWLRDQGYSMITANGVGTLDDIDGTLVGDISTAYWAKMHQAGLVDVLIDDDGNALAVDSDGSVSFKIPACP</sequence>
<keyword evidence="1" id="KW-0614">Plasmid</keyword>
<name>V5YNN6_9BURK</name>
<reference evidence="1" key="1">
    <citation type="journal article" date="2014" name="Microbiology">
        <title>A 2,4-dichlorophenoxyacetic acid degradation plasmid pM7012 discloses distribution of an unclassified megaplasmid group across bacterial species.</title>
        <authorList>
            <person name="Sakai Y."/>
            <person name="Ogawa N."/>
            <person name="Shimomura Y."/>
            <person name="Fujii T."/>
        </authorList>
    </citation>
    <scope>NUCLEOTIDE SEQUENCE</scope>
    <source>
        <strain evidence="1">M701</strain>
    </source>
</reference>
<proteinExistence type="predicted"/>
<reference evidence="1" key="2">
    <citation type="submission" date="2024-06" db="EMBL/GenBank/DDBJ databases">
        <authorList>
            <person name="Sakai Y."/>
            <person name="Fujii T."/>
        </authorList>
    </citation>
    <scope>NUCLEOTIDE SEQUENCE</scope>
    <source>
        <strain evidence="1">M701</strain>
        <plasmid evidence="1">pM7012</plasmid>
    </source>
</reference>
<dbReference type="AlphaFoldDB" id="V5YNN6"/>